<dbReference type="GO" id="GO:0016491">
    <property type="term" value="F:oxidoreductase activity"/>
    <property type="evidence" value="ECO:0007669"/>
    <property type="project" value="InterPro"/>
</dbReference>
<reference evidence="2 3" key="1">
    <citation type="submission" date="2017-09" db="EMBL/GenBank/DDBJ databases">
        <title>Sphingomonas panjinensis sp.nov., isolated from oil-contaminated soil.</title>
        <authorList>
            <person name="Wang L."/>
            <person name="Chen L."/>
        </authorList>
    </citation>
    <scope>NUCLEOTIDE SEQUENCE [LARGE SCALE GENOMIC DNA]</scope>
    <source>
        <strain evidence="2 3">FW-11</strain>
    </source>
</reference>
<name>A0A2T5FTW6_9SPHN</name>
<dbReference type="PIRSF" id="PIRSF036389">
    <property type="entry name" value="IOR_B"/>
    <property type="match status" value="1"/>
</dbReference>
<dbReference type="Pfam" id="PF20256">
    <property type="entry name" value="MoCoBD_2"/>
    <property type="match status" value="2"/>
</dbReference>
<evidence type="ECO:0000259" key="1">
    <source>
        <dbReference type="SMART" id="SM01008"/>
    </source>
</evidence>
<accession>A0A2T5FTW6</accession>
<gene>
    <name evidence="2" type="ORF">CLG96_18275</name>
</gene>
<proteinExistence type="predicted"/>
<dbReference type="EMBL" id="NWBU01000018">
    <property type="protein sequence ID" value="PTQ07515.1"/>
    <property type="molecule type" value="Genomic_DNA"/>
</dbReference>
<dbReference type="SUPFAM" id="SSF56003">
    <property type="entry name" value="Molybdenum cofactor-binding domain"/>
    <property type="match status" value="2"/>
</dbReference>
<organism evidence="2 3">
    <name type="scientific">Sphingomonas oleivorans</name>
    <dbReference type="NCBI Taxonomy" id="1735121"/>
    <lineage>
        <taxon>Bacteria</taxon>
        <taxon>Pseudomonadati</taxon>
        <taxon>Pseudomonadota</taxon>
        <taxon>Alphaproteobacteria</taxon>
        <taxon>Sphingomonadales</taxon>
        <taxon>Sphingomonadaceae</taxon>
        <taxon>Sphingomonas</taxon>
    </lineage>
</organism>
<feature type="domain" description="Aldehyde oxidase/xanthine dehydrogenase a/b hammerhead" evidence="1">
    <location>
        <begin position="213"/>
        <end position="293"/>
    </location>
</feature>
<dbReference type="PANTHER" id="PTHR47495:SF1">
    <property type="entry name" value="BLL3820 PROTEIN"/>
    <property type="match status" value="1"/>
</dbReference>
<evidence type="ECO:0000313" key="3">
    <source>
        <dbReference type="Proteomes" id="UP000244162"/>
    </source>
</evidence>
<dbReference type="Gene3D" id="3.90.1170.50">
    <property type="entry name" value="Aldehyde oxidase/xanthine dehydrogenase, a/b hammerhead"/>
    <property type="match status" value="1"/>
</dbReference>
<dbReference type="InterPro" id="IPR012368">
    <property type="entry name" value="OxRdtase_Mopterin-bd_su_IorB"/>
</dbReference>
<dbReference type="SMART" id="SM01008">
    <property type="entry name" value="Ald_Xan_dh_C"/>
    <property type="match status" value="1"/>
</dbReference>
<dbReference type="OrthoDB" id="9767994at2"/>
<comment type="caution">
    <text evidence="2">The sequence shown here is derived from an EMBL/GenBank/DDBJ whole genome shotgun (WGS) entry which is preliminary data.</text>
</comment>
<dbReference type="Proteomes" id="UP000244162">
    <property type="component" value="Unassembled WGS sequence"/>
</dbReference>
<protein>
    <submittedName>
        <fullName evidence="2">Aldehyde dehydrogenase</fullName>
    </submittedName>
</protein>
<dbReference type="Gene3D" id="3.30.365.10">
    <property type="entry name" value="Aldehyde oxidase/xanthine dehydrogenase, molybdopterin binding domain"/>
    <property type="match status" value="4"/>
</dbReference>
<keyword evidence="3" id="KW-1185">Reference proteome</keyword>
<evidence type="ECO:0000313" key="2">
    <source>
        <dbReference type="EMBL" id="PTQ07515.1"/>
    </source>
</evidence>
<dbReference type="InterPro" id="IPR052516">
    <property type="entry name" value="N-heterocyclic_Hydroxylase"/>
</dbReference>
<sequence length="746" mass="80051">MATRREALVGGGLLLAFSFASRGLGQLVGGGEGGAAPKALRPDLPGSLKNRPELDAWIRIAPDGAATVFSGKAELGQGIRTALLQVAAEELDLSPATITLITADTARTPDEGLTAGSHSMQDGGTALANAGANVRFLLIQAAARQWKLPPESLTTSGDGHVMAPDGRRLGYGPLAAALSLHIEAVPDAPRRDPAHYRTLGRDLPRVDIPAKLTGGAAYVQDLRFPGMLHARLVRGPSYGTRLKAPNLEAARAMPGVVAVIQKGDFAAVVALKEWQAIKAMRVAQASDYVRTLPPLPVTDGPHRLQSLPSREIVVLDTRDDERPATRTIRASYSRPWYSHGSIGPSCAVALASDGELTLWSHSQGVFDMHRAVAELVGLPAKKVRCIHIPSAGCYGQNGADDVTAEAALIAMELPGRPIRLQWMREQEFGWEPCGCGMVTKVEASIGPDKRIAHWTYEVWSNSHNNRPVMAGGYAVAQQVVPPLLMQEPKPIPMPEGDGDRNANPLYVFPNMDVRYHFVPEMPLRVSALRSLGAHLNIFSLESMLDELALTGGVDPLAFRLAHMQDERARAVMIEATRRFDWAHRPRGDGRRGCGMAFARYKNIGAYCALAMEIEVERETGAIMVHRVQAAVDAGQPASPDGIRNQVEGGIIQSLSWAIKEAVSYDDSKRTSFDWGSYPILRFLDMPGSIDVHVMDRPGQPFLGAGETAQGPTSAALANAIADATGARLRDMPLTPEKVKAAIGLAG</sequence>
<dbReference type="InterPro" id="IPR008274">
    <property type="entry name" value="AldOxase/xan_DH_MoCoBD1"/>
</dbReference>
<dbReference type="InterPro" id="IPR000674">
    <property type="entry name" value="Ald_Oxase/Xan_DH_a/b"/>
</dbReference>
<dbReference type="AlphaFoldDB" id="A0A2T5FTW6"/>
<dbReference type="PANTHER" id="PTHR47495">
    <property type="entry name" value="ALDEHYDE DEHYDROGENASE"/>
    <property type="match status" value="1"/>
</dbReference>
<dbReference type="InterPro" id="IPR046867">
    <property type="entry name" value="AldOxase/xan_DH_MoCoBD2"/>
</dbReference>
<dbReference type="Pfam" id="PF02738">
    <property type="entry name" value="MoCoBD_1"/>
    <property type="match status" value="1"/>
</dbReference>
<dbReference type="InterPro" id="IPR037165">
    <property type="entry name" value="AldOxase/xan_DH_Mopterin-bd_sf"/>
</dbReference>